<feature type="transmembrane region" description="Helical" evidence="1">
    <location>
        <begin position="301"/>
        <end position="321"/>
    </location>
</feature>
<feature type="signal peptide" evidence="2">
    <location>
        <begin position="1"/>
        <end position="19"/>
    </location>
</feature>
<evidence type="ECO:0008006" key="5">
    <source>
        <dbReference type="Google" id="ProtNLM"/>
    </source>
</evidence>
<proteinExistence type="predicted"/>
<feature type="chain" id="PRO_5022933730" description="YfhO family protein" evidence="2">
    <location>
        <begin position="20"/>
        <end position="532"/>
    </location>
</feature>
<feature type="transmembrane region" description="Helical" evidence="1">
    <location>
        <begin position="179"/>
        <end position="211"/>
    </location>
</feature>
<reference evidence="4" key="1">
    <citation type="submission" date="2019-08" db="EMBL/GenBank/DDBJ databases">
        <title>Limnoglobus roseus gen. nov., sp. nov., a novel freshwater planctomycete with a giant genome from the family Gemmataceae.</title>
        <authorList>
            <person name="Kulichevskaya I.S."/>
            <person name="Naumoff D.G."/>
            <person name="Miroshnikov K."/>
            <person name="Ivanova A."/>
            <person name="Philippov D.A."/>
            <person name="Hakobyan A."/>
            <person name="Rijpstra I.C."/>
            <person name="Sinninghe Damste J.S."/>
            <person name="Liesack W."/>
            <person name="Dedysh S.N."/>
        </authorList>
    </citation>
    <scope>NUCLEOTIDE SEQUENCE [LARGE SCALE GENOMIC DNA]</scope>
    <source>
        <strain evidence="4">PX52</strain>
    </source>
</reference>
<keyword evidence="4" id="KW-1185">Reference proteome</keyword>
<organism evidence="3 4">
    <name type="scientific">Limnoglobus roseus</name>
    <dbReference type="NCBI Taxonomy" id="2598579"/>
    <lineage>
        <taxon>Bacteria</taxon>
        <taxon>Pseudomonadati</taxon>
        <taxon>Planctomycetota</taxon>
        <taxon>Planctomycetia</taxon>
        <taxon>Gemmatales</taxon>
        <taxon>Gemmataceae</taxon>
        <taxon>Limnoglobus</taxon>
    </lineage>
</organism>
<keyword evidence="1" id="KW-1133">Transmembrane helix</keyword>
<feature type="transmembrane region" description="Helical" evidence="1">
    <location>
        <begin position="100"/>
        <end position="121"/>
    </location>
</feature>
<feature type="transmembrane region" description="Helical" evidence="1">
    <location>
        <begin position="127"/>
        <end position="143"/>
    </location>
</feature>
<accession>A0A5C1A388</accession>
<keyword evidence="1" id="KW-0472">Membrane</keyword>
<evidence type="ECO:0000313" key="4">
    <source>
        <dbReference type="Proteomes" id="UP000324974"/>
    </source>
</evidence>
<sequence>MRIVLHVVAALAGAYMVFAPTIDRGFAVVQTDPGDTALNHYLLEHTWRWASDSTYRHALWSPPFYHPQPMVLAYSENLFGVAPVFWLLRLGLSSAVAFQVWMMVLSVLNYVAMVLVLRLLPVRHGERLPVVMVALGGFLWAYGLPQHVIIDHPQLIGRFWMPPAAYFAWRFAVAPRGRWLGLALLATYLQVLTCINSGWLLTLGLGVYIPVMVWANGTWPDVRAFLRHRWKTVAGCGGLWGAAVLSLVAPYLVANVGQHRDYGECIQFLPSFSSLLAGPEGSWWYTALFHVRDYVGSETRFFSGVGFYALLVAAVWFVRAHRHDVKIQSAQRFVTAGAISAVVLFLATVDFGEGISLWWFLRLLPGGLAIRAVGRVEMIFHLFLIPAALIGFTLWVQNRWPEGRVRQAVLALAAAVVVFEQTGYESIFYKRGDVYGKAERVAGLVAGTDAFYLAPLPSDNPLYPSVIAMWAGLSADVPTVNGYSGRLPPGYPELQQLTDEEVIVWLGPNFHGKVRIVDLDAEPWDVRDYVLP</sequence>
<dbReference type="EMBL" id="CP042425">
    <property type="protein sequence ID" value="QEL13561.1"/>
    <property type="molecule type" value="Genomic_DNA"/>
</dbReference>
<keyword evidence="2" id="KW-0732">Signal</keyword>
<keyword evidence="1" id="KW-0812">Transmembrane</keyword>
<dbReference type="AlphaFoldDB" id="A0A5C1A388"/>
<evidence type="ECO:0000313" key="3">
    <source>
        <dbReference type="EMBL" id="QEL13561.1"/>
    </source>
</evidence>
<name>A0A5C1A388_9BACT</name>
<protein>
    <recommendedName>
        <fullName evidence="5">YfhO family protein</fullName>
    </recommendedName>
</protein>
<dbReference type="Proteomes" id="UP000324974">
    <property type="component" value="Chromosome"/>
</dbReference>
<feature type="transmembrane region" description="Helical" evidence="1">
    <location>
        <begin position="333"/>
        <end position="359"/>
    </location>
</feature>
<feature type="transmembrane region" description="Helical" evidence="1">
    <location>
        <begin position="232"/>
        <end position="253"/>
    </location>
</feature>
<gene>
    <name evidence="3" type="ORF">PX52LOC_00419</name>
</gene>
<evidence type="ECO:0000256" key="2">
    <source>
        <dbReference type="SAM" id="SignalP"/>
    </source>
</evidence>
<feature type="transmembrane region" description="Helical" evidence="1">
    <location>
        <begin position="379"/>
        <end position="396"/>
    </location>
</feature>
<evidence type="ECO:0000256" key="1">
    <source>
        <dbReference type="SAM" id="Phobius"/>
    </source>
</evidence>
<dbReference type="KEGG" id="lrs:PX52LOC_00419"/>